<dbReference type="Pfam" id="PF00251">
    <property type="entry name" value="Glyco_hydro_32N"/>
    <property type="match status" value="1"/>
</dbReference>
<dbReference type="Gene3D" id="2.60.120.560">
    <property type="entry name" value="Exo-inulinase, domain 1"/>
    <property type="match status" value="1"/>
</dbReference>
<proteinExistence type="inferred from homology"/>
<evidence type="ECO:0000256" key="3">
    <source>
        <dbReference type="ARBA" id="ARBA00023295"/>
    </source>
</evidence>
<dbReference type="InterPro" id="IPR023296">
    <property type="entry name" value="Glyco_hydro_beta-prop_sf"/>
</dbReference>
<gene>
    <name evidence="7" type="ORF">DFR79_10311</name>
</gene>
<feature type="domain" description="Glycosyl hydrolase family 32 N-terminal" evidence="5">
    <location>
        <begin position="16"/>
        <end position="332"/>
    </location>
</feature>
<dbReference type="RefSeq" id="WP_166637952.1">
    <property type="nucleotide sequence ID" value="NZ_SNWX01000003.1"/>
</dbReference>
<dbReference type="CDD" id="cd18622">
    <property type="entry name" value="GH32_Inu-like"/>
    <property type="match status" value="1"/>
</dbReference>
<dbReference type="SMART" id="SM00640">
    <property type="entry name" value="Glyco_32"/>
    <property type="match status" value="1"/>
</dbReference>
<dbReference type="InterPro" id="IPR013189">
    <property type="entry name" value="Glyco_hydro_32_C"/>
</dbReference>
<evidence type="ECO:0000259" key="6">
    <source>
        <dbReference type="Pfam" id="PF08244"/>
    </source>
</evidence>
<evidence type="ECO:0000256" key="4">
    <source>
        <dbReference type="RuleBase" id="RU362110"/>
    </source>
</evidence>
<evidence type="ECO:0000259" key="5">
    <source>
        <dbReference type="Pfam" id="PF00251"/>
    </source>
</evidence>
<keyword evidence="2 4" id="KW-0378">Hydrolase</keyword>
<feature type="domain" description="Glycosyl hydrolase family 32 C-terminal" evidence="6">
    <location>
        <begin position="354"/>
        <end position="483"/>
    </location>
</feature>
<dbReference type="InterPro" id="IPR001362">
    <property type="entry name" value="Glyco_hydro_32"/>
</dbReference>
<dbReference type="Gene3D" id="2.115.10.20">
    <property type="entry name" value="Glycosyl hydrolase domain, family 43"/>
    <property type="match status" value="1"/>
</dbReference>
<dbReference type="InterPro" id="IPR013148">
    <property type="entry name" value="Glyco_hydro_32_N"/>
</dbReference>
<dbReference type="Pfam" id="PF08244">
    <property type="entry name" value="Glyco_hydro_32C"/>
    <property type="match status" value="1"/>
</dbReference>
<comment type="caution">
    <text evidence="7">The sequence shown here is derived from an EMBL/GenBank/DDBJ whole genome shotgun (WGS) entry which is preliminary data.</text>
</comment>
<dbReference type="InterPro" id="IPR013320">
    <property type="entry name" value="ConA-like_dom_sf"/>
</dbReference>
<accession>A0A4R6LZR9</accession>
<reference evidence="7 8" key="1">
    <citation type="submission" date="2019-03" db="EMBL/GenBank/DDBJ databases">
        <title>Subsurface microbial communities from deep shales in Ohio and West Virginia, USA.</title>
        <authorList>
            <person name="Wrighton K."/>
        </authorList>
    </citation>
    <scope>NUCLEOTIDE SEQUENCE [LARGE SCALE GENOMIC DNA]</scope>
    <source>
        <strain evidence="7 8">MA284_T2</strain>
    </source>
</reference>
<dbReference type="SUPFAM" id="SSF49899">
    <property type="entry name" value="Concanavalin A-like lectins/glucanases"/>
    <property type="match status" value="1"/>
</dbReference>
<name>A0A4R6LZR9_9FIRM</name>
<evidence type="ECO:0000313" key="8">
    <source>
        <dbReference type="Proteomes" id="UP000295064"/>
    </source>
</evidence>
<protein>
    <submittedName>
        <fullName evidence="7">Levanase</fullName>
    </submittedName>
</protein>
<comment type="similarity">
    <text evidence="1 4">Belongs to the glycosyl hydrolase 32 family.</text>
</comment>
<dbReference type="AlphaFoldDB" id="A0A4R6LZR9"/>
<dbReference type="GO" id="GO:0005987">
    <property type="term" value="P:sucrose catabolic process"/>
    <property type="evidence" value="ECO:0007669"/>
    <property type="project" value="TreeGrafter"/>
</dbReference>
<dbReference type="EMBL" id="SNWX01000003">
    <property type="protein sequence ID" value="TDO94333.1"/>
    <property type="molecule type" value="Genomic_DNA"/>
</dbReference>
<dbReference type="GO" id="GO:0004575">
    <property type="term" value="F:sucrose alpha-glucosidase activity"/>
    <property type="evidence" value="ECO:0007669"/>
    <property type="project" value="TreeGrafter"/>
</dbReference>
<dbReference type="Proteomes" id="UP000295064">
    <property type="component" value="Unassembled WGS sequence"/>
</dbReference>
<dbReference type="SUPFAM" id="SSF75005">
    <property type="entry name" value="Arabinanase/levansucrase/invertase"/>
    <property type="match status" value="1"/>
</dbReference>
<dbReference type="PANTHER" id="PTHR42800">
    <property type="entry name" value="EXOINULINASE INUD (AFU_ORTHOLOGUE AFUA_5G00480)"/>
    <property type="match status" value="1"/>
</dbReference>
<keyword evidence="3 4" id="KW-0326">Glycosidase</keyword>
<dbReference type="GO" id="GO:0005737">
    <property type="term" value="C:cytoplasm"/>
    <property type="evidence" value="ECO:0007669"/>
    <property type="project" value="TreeGrafter"/>
</dbReference>
<sequence length="490" mass="56819">MIANNLYKEKYRLQYHFSPEKNWSNDPNGMVYYQGEYHLFYQYNPADVVWGPMHWGHAVSKDLIHWDHLPVALEPDAELGMIFSGSAVVDKNDTTGFFDGGEGLVAVYTTHLEREEGPLQQQAIAYSKDSGRSWIKYEGNPVIRNYGVEDFRDPKVFWHQETEKWVMVIACYDRVRFYNSPDLKKWKYLSEFGSELGSHGGVWECPDLFKLPVEKKNKIEASNNEKEKWILQIGDQQGGEAGVSTQYFIGEFDGMRFKANEEKSYKVDFGQDLYALQSWSNMPDQRRIWLGWMNNIAYAEDIPTDGWKGMMSIPRELSLKETEAGLRLIQKPVKELKQLKEEFYHQENFLLKDKLSIPCDLQSYHLKAQLEISDESSFSLALHKKDEQQSLLNYDGKTNTFTLDLSKTGLVNFNHNYLKQKKINRISSSNNLIVDILVDQSSLEIFIDEGEISITDLVFPEEKSNEIELIANKSEIKINSFNVLKINSIW</sequence>
<dbReference type="PANTHER" id="PTHR42800:SF1">
    <property type="entry name" value="EXOINULINASE INUD (AFU_ORTHOLOGUE AFUA_5G00480)"/>
    <property type="match status" value="1"/>
</dbReference>
<evidence type="ECO:0000256" key="2">
    <source>
        <dbReference type="ARBA" id="ARBA00022801"/>
    </source>
</evidence>
<organism evidence="7 8">
    <name type="scientific">Halanaerobium saccharolyticum</name>
    <dbReference type="NCBI Taxonomy" id="43595"/>
    <lineage>
        <taxon>Bacteria</taxon>
        <taxon>Bacillati</taxon>
        <taxon>Bacillota</taxon>
        <taxon>Clostridia</taxon>
        <taxon>Halanaerobiales</taxon>
        <taxon>Halanaerobiaceae</taxon>
        <taxon>Halanaerobium</taxon>
    </lineage>
</organism>
<evidence type="ECO:0000313" key="7">
    <source>
        <dbReference type="EMBL" id="TDO94333.1"/>
    </source>
</evidence>
<evidence type="ECO:0000256" key="1">
    <source>
        <dbReference type="ARBA" id="ARBA00009902"/>
    </source>
</evidence>